<accession>A0AAD5X141</accession>
<dbReference type="Gene3D" id="3.30.1250.10">
    <property type="entry name" value="Ribosome maturation protein SBDS, N-terminal domain"/>
    <property type="match status" value="1"/>
</dbReference>
<dbReference type="InterPro" id="IPR039100">
    <property type="entry name" value="Sdo1/SBDS-like"/>
</dbReference>
<dbReference type="Pfam" id="PF01172">
    <property type="entry name" value="SBDS_N"/>
    <property type="match status" value="1"/>
</dbReference>
<feature type="compositionally biased region" description="Gly residues" evidence="1">
    <location>
        <begin position="138"/>
        <end position="147"/>
    </location>
</feature>
<proteinExistence type="predicted"/>
<evidence type="ECO:0000313" key="4">
    <source>
        <dbReference type="Proteomes" id="UP001212841"/>
    </source>
</evidence>
<evidence type="ECO:0000256" key="1">
    <source>
        <dbReference type="SAM" id="MobiDB-lite"/>
    </source>
</evidence>
<comment type="caution">
    <text evidence="3">The sequence shown here is derived from an EMBL/GenBank/DDBJ whole genome shotgun (WGS) entry which is preliminary data.</text>
</comment>
<gene>
    <name evidence="3" type="ORF">HK097_002591</name>
</gene>
<keyword evidence="4" id="KW-1185">Reference proteome</keyword>
<sequence>MGRKQQPGATPAVKVVYHGADSADRQTSGRSMDYFVFANPNQVQAWRTDKSIPLVDVVDSFDIFEVGNGGNTGVFSHPSKQALENAFSTSNETDVIQKILTEGKIMASEGPHHHDKDRFDRQTAPPGNYTKGAYQGNVGSGRGGVHN</sequence>
<dbReference type="PANTHER" id="PTHR10927:SF2">
    <property type="entry name" value="RESTRICTION OF TELOMERE CAPPING PROTEIN 3"/>
    <property type="match status" value="1"/>
</dbReference>
<dbReference type="EMBL" id="JADGJD010001568">
    <property type="protein sequence ID" value="KAJ3040323.1"/>
    <property type="molecule type" value="Genomic_DNA"/>
</dbReference>
<dbReference type="PANTHER" id="PTHR10927">
    <property type="entry name" value="RIBOSOME MATURATION PROTEIN SBDS"/>
    <property type="match status" value="1"/>
</dbReference>
<dbReference type="InterPro" id="IPR019783">
    <property type="entry name" value="SDO1/SBDS_N"/>
</dbReference>
<evidence type="ECO:0000313" key="3">
    <source>
        <dbReference type="EMBL" id="KAJ3040323.1"/>
    </source>
</evidence>
<feature type="domain" description="Ribosome maturation protein SDO1/SBDS N-terminal" evidence="2">
    <location>
        <begin position="30"/>
        <end position="110"/>
    </location>
</feature>
<protein>
    <recommendedName>
        <fullName evidence="2">Ribosome maturation protein SDO1/SBDS N-terminal domain-containing protein</fullName>
    </recommendedName>
</protein>
<feature type="compositionally biased region" description="Basic and acidic residues" evidence="1">
    <location>
        <begin position="110"/>
        <end position="121"/>
    </location>
</feature>
<organism evidence="3 4">
    <name type="scientific">Rhizophlyctis rosea</name>
    <dbReference type="NCBI Taxonomy" id="64517"/>
    <lineage>
        <taxon>Eukaryota</taxon>
        <taxon>Fungi</taxon>
        <taxon>Fungi incertae sedis</taxon>
        <taxon>Chytridiomycota</taxon>
        <taxon>Chytridiomycota incertae sedis</taxon>
        <taxon>Chytridiomycetes</taxon>
        <taxon>Rhizophlyctidales</taxon>
        <taxon>Rhizophlyctidaceae</taxon>
        <taxon>Rhizophlyctis</taxon>
    </lineage>
</organism>
<reference evidence="3" key="1">
    <citation type="submission" date="2020-05" db="EMBL/GenBank/DDBJ databases">
        <title>Phylogenomic resolution of chytrid fungi.</title>
        <authorList>
            <person name="Stajich J.E."/>
            <person name="Amses K."/>
            <person name="Simmons R."/>
            <person name="Seto K."/>
            <person name="Myers J."/>
            <person name="Bonds A."/>
            <person name="Quandt C.A."/>
            <person name="Barry K."/>
            <person name="Liu P."/>
            <person name="Grigoriev I."/>
            <person name="Longcore J.E."/>
            <person name="James T.Y."/>
        </authorList>
    </citation>
    <scope>NUCLEOTIDE SEQUENCE</scope>
    <source>
        <strain evidence="3">JEL0318</strain>
    </source>
</reference>
<dbReference type="SUPFAM" id="SSF89895">
    <property type="entry name" value="FYSH domain"/>
    <property type="match status" value="1"/>
</dbReference>
<evidence type="ECO:0000259" key="2">
    <source>
        <dbReference type="Pfam" id="PF01172"/>
    </source>
</evidence>
<feature type="region of interest" description="Disordered" evidence="1">
    <location>
        <begin position="108"/>
        <end position="147"/>
    </location>
</feature>
<dbReference type="Proteomes" id="UP001212841">
    <property type="component" value="Unassembled WGS sequence"/>
</dbReference>
<dbReference type="InterPro" id="IPR036786">
    <property type="entry name" value="Ribosome_mat_SBDS_N_sf"/>
</dbReference>
<name>A0AAD5X141_9FUNG</name>
<dbReference type="AlphaFoldDB" id="A0AAD5X141"/>